<protein>
    <submittedName>
        <fullName evidence="2">F-box domain-containing protein</fullName>
    </submittedName>
</protein>
<proteinExistence type="predicted"/>
<dbReference type="InterPro" id="IPR001810">
    <property type="entry name" value="F-box_dom"/>
</dbReference>
<name>A0A2I2L3J8_9VIRU</name>
<evidence type="ECO:0000259" key="1">
    <source>
        <dbReference type="PROSITE" id="PS50181"/>
    </source>
</evidence>
<dbReference type="PROSITE" id="PS50181">
    <property type="entry name" value="FBOX"/>
    <property type="match status" value="1"/>
</dbReference>
<evidence type="ECO:0000313" key="2">
    <source>
        <dbReference type="EMBL" id="SNW62118.1"/>
    </source>
</evidence>
<feature type="domain" description="F-box" evidence="1">
    <location>
        <begin position="4"/>
        <end position="51"/>
    </location>
</feature>
<gene>
    <name evidence="2" type="ORF">ORPV_214</name>
</gene>
<sequence length="251" mass="30258">MDNNINLLHIPIEIITSILHTLDINSIISFCKCDIENKNRFMNDDNFWKEVYINLLSSLDETLIGDKTNVIETNKVINEVSNSIERYNKYNNSKCNSWYEIVNDTICMINILKKESNDIKYDNNKTLYGMEYSIRRESGHLPHIYKIYNMLGKCIEYGKCYLMECNLNLLYYFSKRYRIYLVKEHCNLIELTLKSISLKIMRYDNYCMFMRFVYINKQIFNSQLYMCNKMIDFYVETYEISEDLKYRLSKK</sequence>
<evidence type="ECO:0000313" key="3">
    <source>
        <dbReference type="Proteomes" id="UP000236316"/>
    </source>
</evidence>
<dbReference type="KEGG" id="vg:35381978"/>
<reference evidence="2" key="1">
    <citation type="submission" date="2017-08" db="EMBL/GenBank/DDBJ databases">
        <authorList>
            <consortium name="Urmite Genomes"/>
        </authorList>
    </citation>
    <scope>NUCLEOTIDE SEQUENCE [LARGE SCALE GENOMIC DNA]</scope>
    <source>
        <strain evidence="2">IHUMI-LCC2</strain>
    </source>
</reference>
<dbReference type="Proteomes" id="UP000236316">
    <property type="component" value="Segment"/>
</dbReference>
<accession>A0A2I2L3J8</accession>
<organism evidence="2">
    <name type="scientific">Orpheovirus IHUMI-LCC2</name>
    <dbReference type="NCBI Taxonomy" id="2023057"/>
    <lineage>
        <taxon>Viruses</taxon>
        <taxon>Varidnaviria</taxon>
        <taxon>Bamfordvirae</taxon>
        <taxon>Nucleocytoviricota</taxon>
        <taxon>Megaviricetes</taxon>
        <taxon>Pimascovirales</taxon>
        <taxon>Ocovirineae</taxon>
        <taxon>Orpheoviridae</taxon>
        <taxon>Alphaorpheovirus</taxon>
        <taxon>Alphaorpheovirus massiliense</taxon>
    </lineage>
</organism>
<dbReference type="GeneID" id="35381978"/>
<keyword evidence="3" id="KW-1185">Reference proteome</keyword>
<dbReference type="RefSeq" id="YP_009448420.1">
    <property type="nucleotide sequence ID" value="NC_036594.1"/>
</dbReference>
<dbReference type="EMBL" id="LT906555">
    <property type="protein sequence ID" value="SNW62118.1"/>
    <property type="molecule type" value="Genomic_DNA"/>
</dbReference>